<organism evidence="2 3">
    <name type="scientific">Hanseniaspora valbyensis NRRL Y-1626</name>
    <dbReference type="NCBI Taxonomy" id="766949"/>
    <lineage>
        <taxon>Eukaryota</taxon>
        <taxon>Fungi</taxon>
        <taxon>Dikarya</taxon>
        <taxon>Ascomycota</taxon>
        <taxon>Saccharomycotina</taxon>
        <taxon>Saccharomycetes</taxon>
        <taxon>Saccharomycodales</taxon>
        <taxon>Saccharomycodaceae</taxon>
        <taxon>Hanseniaspora</taxon>
    </lineage>
</organism>
<dbReference type="EMBL" id="LXPE01000002">
    <property type="protein sequence ID" value="OBA28734.1"/>
    <property type="molecule type" value="Genomic_DNA"/>
</dbReference>
<gene>
    <name evidence="2" type="ORF">HANVADRAFT_51200</name>
</gene>
<comment type="caution">
    <text evidence="2">The sequence shown here is derived from an EMBL/GenBank/DDBJ whole genome shotgun (WGS) entry which is preliminary data.</text>
</comment>
<evidence type="ECO:0000256" key="1">
    <source>
        <dbReference type="SAM" id="Coils"/>
    </source>
</evidence>
<proteinExistence type="predicted"/>
<reference evidence="3" key="1">
    <citation type="journal article" date="2016" name="Proc. Natl. Acad. Sci. U.S.A.">
        <title>Comparative genomics of biotechnologically important yeasts.</title>
        <authorList>
            <person name="Riley R."/>
            <person name="Haridas S."/>
            <person name="Wolfe K.H."/>
            <person name="Lopes M.R."/>
            <person name="Hittinger C.T."/>
            <person name="Goeker M."/>
            <person name="Salamov A.A."/>
            <person name="Wisecaver J.H."/>
            <person name="Long T.M."/>
            <person name="Calvey C.H."/>
            <person name="Aerts A.L."/>
            <person name="Barry K.W."/>
            <person name="Choi C."/>
            <person name="Clum A."/>
            <person name="Coughlan A.Y."/>
            <person name="Deshpande S."/>
            <person name="Douglass A.P."/>
            <person name="Hanson S.J."/>
            <person name="Klenk H.-P."/>
            <person name="LaButti K.M."/>
            <person name="Lapidus A."/>
            <person name="Lindquist E.A."/>
            <person name="Lipzen A.M."/>
            <person name="Meier-Kolthoff J.P."/>
            <person name="Ohm R.A."/>
            <person name="Otillar R.P."/>
            <person name="Pangilinan J.L."/>
            <person name="Peng Y."/>
            <person name="Rokas A."/>
            <person name="Rosa C.A."/>
            <person name="Scheuner C."/>
            <person name="Sibirny A.A."/>
            <person name="Slot J.C."/>
            <person name="Stielow J.B."/>
            <person name="Sun H."/>
            <person name="Kurtzman C.P."/>
            <person name="Blackwell M."/>
            <person name="Grigoriev I.V."/>
            <person name="Jeffries T.W."/>
        </authorList>
    </citation>
    <scope>NUCLEOTIDE SEQUENCE [LARGE SCALE GENOMIC DNA]</scope>
    <source>
        <strain evidence="3">NRRL Y-1626</strain>
    </source>
</reference>
<keyword evidence="3" id="KW-1185">Reference proteome</keyword>
<accession>A0A1B7TJ22</accession>
<protein>
    <submittedName>
        <fullName evidence="2">Uncharacterized protein</fullName>
    </submittedName>
</protein>
<dbReference type="AlphaFoldDB" id="A0A1B7TJ22"/>
<evidence type="ECO:0000313" key="2">
    <source>
        <dbReference type="EMBL" id="OBA28734.1"/>
    </source>
</evidence>
<dbReference type="OrthoDB" id="3972353at2759"/>
<sequence>MDTPTLPVLSLQQLLHINTDIKTNNNGEDDEEILLDLTNLNINDINLELRQLKDELKLDHQSILQSLKNSRLILQRKAYAEKLSTLNKEIQDMKLMKENLEKDKQQQKQILKEKMVNTEQTLNEINQEIELLKTETVSPELSNEMNQCKDALNQQEQQTINLQKKLVSLEQELETTKLNNSNNFNDLLLTSLQEQLILDVLNIEINKQQTGCFVGESTFIGLNKGLDNDIKFTDEKKEKAWEALKEDYEKLNII</sequence>
<evidence type="ECO:0000313" key="3">
    <source>
        <dbReference type="Proteomes" id="UP000092321"/>
    </source>
</evidence>
<dbReference type="Proteomes" id="UP000092321">
    <property type="component" value="Unassembled WGS sequence"/>
</dbReference>
<feature type="coiled-coil region" evidence="1">
    <location>
        <begin position="35"/>
        <end position="179"/>
    </location>
</feature>
<name>A0A1B7TJ22_9ASCO</name>
<keyword evidence="1" id="KW-0175">Coiled coil</keyword>